<dbReference type="PROSITE" id="PS50110">
    <property type="entry name" value="RESPONSE_REGULATORY"/>
    <property type="match status" value="1"/>
</dbReference>
<organism evidence="4 5">
    <name type="scientific">Solitalea koreensis</name>
    <dbReference type="NCBI Taxonomy" id="543615"/>
    <lineage>
        <taxon>Bacteria</taxon>
        <taxon>Pseudomonadati</taxon>
        <taxon>Bacteroidota</taxon>
        <taxon>Sphingobacteriia</taxon>
        <taxon>Sphingobacteriales</taxon>
        <taxon>Sphingobacteriaceae</taxon>
        <taxon>Solitalea</taxon>
    </lineage>
</organism>
<evidence type="ECO:0000313" key="5">
    <source>
        <dbReference type="Proteomes" id="UP000315971"/>
    </source>
</evidence>
<keyword evidence="1 2" id="KW-0597">Phosphoprotein</keyword>
<dbReference type="Gene3D" id="3.40.50.2300">
    <property type="match status" value="1"/>
</dbReference>
<keyword evidence="5" id="KW-1185">Reference proteome</keyword>
<dbReference type="SMART" id="SM00448">
    <property type="entry name" value="REC"/>
    <property type="match status" value="1"/>
</dbReference>
<dbReference type="InterPro" id="IPR050595">
    <property type="entry name" value="Bact_response_regulator"/>
</dbReference>
<dbReference type="Pfam" id="PF00072">
    <property type="entry name" value="Response_reg"/>
    <property type="match status" value="1"/>
</dbReference>
<dbReference type="EMBL" id="FXSZ01000003">
    <property type="protein sequence ID" value="SMO51960.1"/>
    <property type="molecule type" value="Genomic_DNA"/>
</dbReference>
<dbReference type="OrthoDB" id="9789181at2"/>
<accession>A0A521BZR7</accession>
<dbReference type="GO" id="GO:0000160">
    <property type="term" value="P:phosphorelay signal transduction system"/>
    <property type="evidence" value="ECO:0007669"/>
    <property type="project" value="InterPro"/>
</dbReference>
<evidence type="ECO:0000256" key="1">
    <source>
        <dbReference type="ARBA" id="ARBA00022553"/>
    </source>
</evidence>
<dbReference type="PANTHER" id="PTHR44591">
    <property type="entry name" value="STRESS RESPONSE REGULATOR PROTEIN 1"/>
    <property type="match status" value="1"/>
</dbReference>
<feature type="modified residue" description="4-aspartylphosphate" evidence="2">
    <location>
        <position position="58"/>
    </location>
</feature>
<sequence length="127" mass="13804">MDEMVSNNKILIIDSDKDTCRLLQFSLMKDGFEVQCVQSLREGYDVIVSSSPGIIIIDINLADGAGLEALRLIEIIKSIHPGAHVISSSVCNGNNERGKSLDSGASYFVDKPFSGKEIHSIVHRIAS</sequence>
<protein>
    <submittedName>
        <fullName evidence="4">Response regulator receiver domain-containing protein</fullName>
    </submittedName>
</protein>
<dbReference type="PANTHER" id="PTHR44591:SF3">
    <property type="entry name" value="RESPONSE REGULATORY DOMAIN-CONTAINING PROTEIN"/>
    <property type="match status" value="1"/>
</dbReference>
<dbReference type="SUPFAM" id="SSF52172">
    <property type="entry name" value="CheY-like"/>
    <property type="match status" value="1"/>
</dbReference>
<proteinExistence type="predicted"/>
<gene>
    <name evidence="4" type="ORF">SAMN06265350_10316</name>
</gene>
<dbReference type="InterPro" id="IPR001789">
    <property type="entry name" value="Sig_transdc_resp-reg_receiver"/>
</dbReference>
<reference evidence="4 5" key="1">
    <citation type="submission" date="2017-05" db="EMBL/GenBank/DDBJ databases">
        <authorList>
            <person name="Varghese N."/>
            <person name="Submissions S."/>
        </authorList>
    </citation>
    <scope>NUCLEOTIDE SEQUENCE [LARGE SCALE GENOMIC DNA]</scope>
    <source>
        <strain evidence="4 5">DSM 21342</strain>
    </source>
</reference>
<dbReference type="Proteomes" id="UP000315971">
    <property type="component" value="Unassembled WGS sequence"/>
</dbReference>
<evidence type="ECO:0000313" key="4">
    <source>
        <dbReference type="EMBL" id="SMO51960.1"/>
    </source>
</evidence>
<name>A0A521BZR7_9SPHI</name>
<evidence type="ECO:0000256" key="2">
    <source>
        <dbReference type="PROSITE-ProRule" id="PRU00169"/>
    </source>
</evidence>
<dbReference type="AlphaFoldDB" id="A0A521BZR7"/>
<evidence type="ECO:0000259" key="3">
    <source>
        <dbReference type="PROSITE" id="PS50110"/>
    </source>
</evidence>
<dbReference type="InterPro" id="IPR011006">
    <property type="entry name" value="CheY-like_superfamily"/>
</dbReference>
<dbReference type="CDD" id="cd00156">
    <property type="entry name" value="REC"/>
    <property type="match status" value="1"/>
</dbReference>
<feature type="domain" description="Response regulatory" evidence="3">
    <location>
        <begin position="9"/>
        <end position="126"/>
    </location>
</feature>